<evidence type="ECO:0000256" key="4">
    <source>
        <dbReference type="ARBA" id="ARBA00006375"/>
    </source>
</evidence>
<evidence type="ECO:0000256" key="17">
    <source>
        <dbReference type="ARBA" id="ARBA00023055"/>
    </source>
</evidence>
<keyword evidence="5" id="KW-0813">Transport</keyword>
<keyword evidence="33" id="KW-1185">Reference proteome</keyword>
<dbReference type="SUPFAM" id="SSF52343">
    <property type="entry name" value="Ferredoxin reductase-like, C-terminal NADP-linked domain"/>
    <property type="match status" value="1"/>
</dbReference>
<evidence type="ECO:0000256" key="27">
    <source>
        <dbReference type="ARBA" id="ARBA00052710"/>
    </source>
</evidence>
<evidence type="ECO:0000256" key="21">
    <source>
        <dbReference type="ARBA" id="ARBA00039088"/>
    </source>
</evidence>
<dbReference type="PANTHER" id="PTHR19384">
    <property type="entry name" value="NITRIC OXIDE SYNTHASE-RELATED"/>
    <property type="match status" value="1"/>
</dbReference>
<keyword evidence="9" id="KW-0288">FMN</keyword>
<dbReference type="InterPro" id="IPR017927">
    <property type="entry name" value="FAD-bd_FR_type"/>
</dbReference>
<dbReference type="PROSITE" id="PS50920">
    <property type="entry name" value="SOLCAR"/>
    <property type="match status" value="3"/>
</dbReference>
<dbReference type="PROSITE" id="PS51384">
    <property type="entry name" value="FAD_FR"/>
    <property type="match status" value="1"/>
</dbReference>
<comment type="catalytic activity">
    <reaction evidence="20">
        <text>(S)-malate(in) + 2-oxoglutarate(out) = (S)-malate(out) + 2-oxoglutarate(in)</text>
        <dbReference type="Rhea" id="RHEA:71587"/>
        <dbReference type="ChEBI" id="CHEBI:15589"/>
        <dbReference type="ChEBI" id="CHEBI:16810"/>
    </reaction>
</comment>
<evidence type="ECO:0000256" key="18">
    <source>
        <dbReference type="ARBA" id="ARBA00023136"/>
    </source>
</evidence>
<evidence type="ECO:0000313" key="32">
    <source>
        <dbReference type="EMBL" id="KAK0394948.1"/>
    </source>
</evidence>
<dbReference type="InterPro" id="IPR001433">
    <property type="entry name" value="OxRdtase_FAD/NAD-bd"/>
</dbReference>
<evidence type="ECO:0000256" key="15">
    <source>
        <dbReference type="ARBA" id="ARBA00022989"/>
    </source>
</evidence>
<dbReference type="InterPro" id="IPR017938">
    <property type="entry name" value="Riboflavin_synthase-like_b-brl"/>
</dbReference>
<evidence type="ECO:0000256" key="16">
    <source>
        <dbReference type="ARBA" id="ARBA00023002"/>
    </source>
</evidence>
<protein>
    <recommendedName>
        <fullName evidence="23">Methionine synthase reductase</fullName>
        <ecNumber evidence="21">1.16.1.8</ecNumber>
    </recommendedName>
    <alternativeName>
        <fullName evidence="22">Mitochondrial 2-oxoglutarate/malate carrier protein</fullName>
    </alternativeName>
</protein>
<dbReference type="SUPFAM" id="SSF63380">
    <property type="entry name" value="Riboflavin synthase domain-like"/>
    <property type="match status" value="1"/>
</dbReference>
<dbReference type="PRINTS" id="PR00369">
    <property type="entry name" value="FLAVODOXIN"/>
</dbReference>
<feature type="repeat" description="Solcar" evidence="28">
    <location>
        <begin position="104"/>
        <end position="195"/>
    </location>
</feature>
<dbReference type="PRINTS" id="PR00371">
    <property type="entry name" value="FPNCR"/>
</dbReference>
<dbReference type="GO" id="GO:0005829">
    <property type="term" value="C:cytosol"/>
    <property type="evidence" value="ECO:0007669"/>
    <property type="project" value="TreeGrafter"/>
</dbReference>
<evidence type="ECO:0000256" key="14">
    <source>
        <dbReference type="ARBA" id="ARBA00022857"/>
    </source>
</evidence>
<reference evidence="32" key="1">
    <citation type="submission" date="2023-06" db="EMBL/GenBank/DDBJ databases">
        <title>Genomic analysis of the entomopathogenic nematode Steinernema hermaphroditum.</title>
        <authorList>
            <person name="Schwarz E.M."/>
            <person name="Heppert J.K."/>
            <person name="Baniya A."/>
            <person name="Schwartz H.T."/>
            <person name="Tan C.-H."/>
            <person name="Antoshechkin I."/>
            <person name="Sternberg P.W."/>
            <person name="Goodrich-Blair H."/>
            <person name="Dillman A.R."/>
        </authorList>
    </citation>
    <scope>NUCLEOTIDE SEQUENCE</scope>
    <source>
        <strain evidence="32">PS9179</strain>
        <tissue evidence="32">Whole animal</tissue>
    </source>
</reference>
<evidence type="ECO:0000256" key="9">
    <source>
        <dbReference type="ARBA" id="ARBA00022643"/>
    </source>
</evidence>
<dbReference type="InterPro" id="IPR001709">
    <property type="entry name" value="Flavoprot_Pyr_Nucl_cyt_Rdtase"/>
</dbReference>
<keyword evidence="17" id="KW-0445">Lipid transport</keyword>
<evidence type="ECO:0000256" key="10">
    <source>
        <dbReference type="ARBA" id="ARBA00022691"/>
    </source>
</evidence>
<feature type="domain" description="FAD-binding FR-type" evidence="31">
    <location>
        <begin position="736"/>
        <end position="1007"/>
    </location>
</feature>
<dbReference type="GO" id="GO:0030586">
    <property type="term" value="F:[methionine synthase] reductase (NADPH) activity"/>
    <property type="evidence" value="ECO:0007669"/>
    <property type="project" value="UniProtKB-EC"/>
</dbReference>
<gene>
    <name evidence="32" type="ORF">QR680_001026</name>
</gene>
<keyword evidence="15 29" id="KW-1133">Transmembrane helix</keyword>
<dbReference type="InterPro" id="IPR018108">
    <property type="entry name" value="MCP_transmembrane"/>
</dbReference>
<evidence type="ECO:0000256" key="12">
    <source>
        <dbReference type="ARBA" id="ARBA00022737"/>
    </source>
</evidence>
<evidence type="ECO:0000256" key="25">
    <source>
        <dbReference type="ARBA" id="ARBA00050291"/>
    </source>
</evidence>
<evidence type="ECO:0000256" key="26">
    <source>
        <dbReference type="ARBA" id="ARBA00052538"/>
    </source>
</evidence>
<evidence type="ECO:0000256" key="5">
    <source>
        <dbReference type="ARBA" id="ARBA00022448"/>
    </source>
</evidence>
<evidence type="ECO:0000256" key="24">
    <source>
        <dbReference type="ARBA" id="ARBA00050120"/>
    </source>
</evidence>
<keyword evidence="11 28" id="KW-0812">Transmembrane</keyword>
<dbReference type="Gene3D" id="1.50.40.10">
    <property type="entry name" value="Mitochondrial carrier domain"/>
    <property type="match status" value="1"/>
</dbReference>
<evidence type="ECO:0000313" key="33">
    <source>
        <dbReference type="Proteomes" id="UP001175271"/>
    </source>
</evidence>
<dbReference type="InterPro" id="IPR023395">
    <property type="entry name" value="MCP_dom_sf"/>
</dbReference>
<evidence type="ECO:0000256" key="29">
    <source>
        <dbReference type="SAM" id="Phobius"/>
    </source>
</evidence>
<comment type="subcellular location">
    <subcellularLocation>
        <location evidence="3">Membrane</location>
        <topology evidence="3">Multi-pass membrane protein</topology>
    </subcellularLocation>
</comment>
<dbReference type="GO" id="GO:0006869">
    <property type="term" value="P:lipid transport"/>
    <property type="evidence" value="ECO:0007669"/>
    <property type="project" value="UniProtKB-KW"/>
</dbReference>
<dbReference type="GO" id="GO:0050667">
    <property type="term" value="P:homocysteine metabolic process"/>
    <property type="evidence" value="ECO:0007669"/>
    <property type="project" value="TreeGrafter"/>
</dbReference>
<keyword evidence="13" id="KW-0274">FAD</keyword>
<proteinExistence type="inferred from homology"/>
<feature type="repeat" description="Solcar" evidence="28">
    <location>
        <begin position="204"/>
        <end position="293"/>
    </location>
</feature>
<evidence type="ECO:0000256" key="19">
    <source>
        <dbReference type="ARBA" id="ARBA00023167"/>
    </source>
</evidence>
<keyword evidence="12" id="KW-0677">Repeat</keyword>
<dbReference type="FunFam" id="1.20.990.10:FF:000007">
    <property type="entry name" value="Methionine synthase reductase"/>
    <property type="match status" value="1"/>
</dbReference>
<evidence type="ECO:0000256" key="13">
    <source>
        <dbReference type="ARBA" id="ARBA00022827"/>
    </source>
</evidence>
<comment type="similarity">
    <text evidence="4">Belongs to the mitochondrial carrier (TC 2.A.29) family.</text>
</comment>
<dbReference type="GO" id="GO:0009086">
    <property type="term" value="P:methionine biosynthetic process"/>
    <property type="evidence" value="ECO:0007669"/>
    <property type="project" value="UniProtKB-KW"/>
</dbReference>
<evidence type="ECO:0000256" key="28">
    <source>
        <dbReference type="PROSITE-ProRule" id="PRU00282"/>
    </source>
</evidence>
<dbReference type="SUPFAM" id="SSF103506">
    <property type="entry name" value="Mitochondrial carrier"/>
    <property type="match status" value="1"/>
</dbReference>
<dbReference type="SUPFAM" id="SSF52218">
    <property type="entry name" value="Flavoproteins"/>
    <property type="match status" value="1"/>
</dbReference>
<dbReference type="EMBL" id="JAUCMV010000005">
    <property type="protein sequence ID" value="KAK0394948.1"/>
    <property type="molecule type" value="Genomic_DNA"/>
</dbReference>
<dbReference type="GO" id="GO:0015297">
    <property type="term" value="F:antiporter activity"/>
    <property type="evidence" value="ECO:0007669"/>
    <property type="project" value="UniProtKB-KW"/>
</dbReference>
<feature type="repeat" description="Solcar" evidence="28">
    <location>
        <begin position="12"/>
        <end position="96"/>
    </location>
</feature>
<evidence type="ECO:0000256" key="2">
    <source>
        <dbReference type="ARBA" id="ARBA00001974"/>
    </source>
</evidence>
<dbReference type="InterPro" id="IPR039261">
    <property type="entry name" value="FNR_nucleotide-bd"/>
</dbReference>
<comment type="cofactor">
    <cofactor evidence="2">
        <name>FAD</name>
        <dbReference type="ChEBI" id="CHEBI:57692"/>
    </cofactor>
</comment>
<keyword evidence="10" id="KW-0949">S-adenosyl-L-methionine</keyword>
<keyword evidence="8" id="KW-0285">Flavoprotein</keyword>
<dbReference type="PROSITE" id="PS50902">
    <property type="entry name" value="FLAVODOXIN_LIKE"/>
    <property type="match status" value="1"/>
</dbReference>
<evidence type="ECO:0000256" key="3">
    <source>
        <dbReference type="ARBA" id="ARBA00004141"/>
    </source>
</evidence>
<dbReference type="GO" id="GO:0010181">
    <property type="term" value="F:FMN binding"/>
    <property type="evidence" value="ECO:0007669"/>
    <property type="project" value="InterPro"/>
</dbReference>
<feature type="transmembrane region" description="Helical" evidence="29">
    <location>
        <begin position="294"/>
        <end position="316"/>
    </location>
</feature>
<keyword evidence="18 28" id="KW-0472">Membrane</keyword>
<keyword evidence="16" id="KW-0560">Oxidoreductase</keyword>
<dbReference type="Gene3D" id="2.40.30.10">
    <property type="entry name" value="Translation factors"/>
    <property type="match status" value="1"/>
</dbReference>
<feature type="domain" description="Flavodoxin-like" evidence="30">
    <location>
        <begin position="480"/>
        <end position="623"/>
    </location>
</feature>
<dbReference type="EC" id="1.16.1.8" evidence="21"/>
<dbReference type="Gene3D" id="3.40.50.80">
    <property type="entry name" value="Nucleotide-binding domain of ferredoxin-NADP reductase (FNR) module"/>
    <property type="match status" value="1"/>
</dbReference>
<comment type="cofactor">
    <cofactor evidence="1">
        <name>FMN</name>
        <dbReference type="ChEBI" id="CHEBI:58210"/>
    </cofactor>
</comment>
<evidence type="ECO:0000256" key="22">
    <source>
        <dbReference type="ARBA" id="ARBA00040264"/>
    </source>
</evidence>
<dbReference type="InterPro" id="IPR003097">
    <property type="entry name" value="CysJ-like_FAD-binding"/>
</dbReference>
<organism evidence="32 33">
    <name type="scientific">Steinernema hermaphroditum</name>
    <dbReference type="NCBI Taxonomy" id="289476"/>
    <lineage>
        <taxon>Eukaryota</taxon>
        <taxon>Metazoa</taxon>
        <taxon>Ecdysozoa</taxon>
        <taxon>Nematoda</taxon>
        <taxon>Chromadorea</taxon>
        <taxon>Rhabditida</taxon>
        <taxon>Tylenchina</taxon>
        <taxon>Panagrolaimomorpha</taxon>
        <taxon>Strongyloidoidea</taxon>
        <taxon>Steinernematidae</taxon>
        <taxon>Steinernema</taxon>
    </lineage>
</organism>
<comment type="catalytic activity">
    <reaction evidence="24">
        <text>oxaloacetate(in) + 2-oxoglutarate(out) = oxaloacetate(out) + 2-oxoglutarate(in)</text>
        <dbReference type="Rhea" id="RHEA:71603"/>
        <dbReference type="ChEBI" id="CHEBI:16452"/>
        <dbReference type="ChEBI" id="CHEBI:16810"/>
    </reaction>
</comment>
<comment type="catalytic activity">
    <reaction evidence="26">
        <text>malonate(in) + 2-oxoglutarate(out) = malonate(out) + 2-oxoglutarate(in)</text>
        <dbReference type="Rhea" id="RHEA:71591"/>
        <dbReference type="ChEBI" id="CHEBI:15792"/>
        <dbReference type="ChEBI" id="CHEBI:16810"/>
    </reaction>
</comment>
<dbReference type="Pfam" id="PF00175">
    <property type="entry name" value="NAD_binding_1"/>
    <property type="match status" value="1"/>
</dbReference>
<evidence type="ECO:0000256" key="23">
    <source>
        <dbReference type="ARBA" id="ARBA00040659"/>
    </source>
</evidence>
<dbReference type="Pfam" id="PF00667">
    <property type="entry name" value="FAD_binding_1"/>
    <property type="match status" value="1"/>
</dbReference>
<dbReference type="PANTHER" id="PTHR19384:SF84">
    <property type="entry name" value="METHIONINE SYNTHASE REDUCTASE"/>
    <property type="match status" value="1"/>
</dbReference>
<dbReference type="Pfam" id="PF00153">
    <property type="entry name" value="Mito_carr"/>
    <property type="match status" value="3"/>
</dbReference>
<evidence type="ECO:0000256" key="7">
    <source>
        <dbReference type="ARBA" id="ARBA00022605"/>
    </source>
</evidence>
<name>A0AA39GYB1_9BILA</name>
<dbReference type="InterPro" id="IPR029039">
    <property type="entry name" value="Flavoprotein-like_sf"/>
</dbReference>
<dbReference type="InterPro" id="IPR008254">
    <property type="entry name" value="Flavodoxin/NO_synth"/>
</dbReference>
<dbReference type="InterPro" id="IPR001094">
    <property type="entry name" value="Flavdoxin-like"/>
</dbReference>
<dbReference type="InterPro" id="IPR023173">
    <property type="entry name" value="NADPH_Cyt_P450_Rdtase_alpha"/>
</dbReference>
<dbReference type="GO" id="GO:0050660">
    <property type="term" value="F:flavin adenine dinucleotide binding"/>
    <property type="evidence" value="ECO:0007669"/>
    <property type="project" value="TreeGrafter"/>
</dbReference>
<sequence>MSEKKAHIPNYVKFAFGGLSGMGATLFVQPLDLVKNRMQLSGTTGKKEYRSSFHALSSIIKNEGFFSIYNGLSAGLARQASYTTTRLGIYTWLFEMMSEKDKAPSFAVKASLGMVAGGVGSFVGTPAEVALIRMTSDGRLPPEQRRNYKNIFDALFRIVREEKLVTLWRGCGPTIARAMVVNAAQLATYSQAKERILATGYVHDGIFCHFIASMISGLATTIASMPVDIAKTRIQSMRVIDGKPEYKNAFDVLQKVIRNEGVFALWKGFTPYYMRLGPHTVITFIILEQMNSAYYRYVLGSFEVTLTVAGFSLLSLKVFLRNLLVIFGDMCATAWTVMVTLYGIAAASSSFNLTSAGESSPIFLDDDLPFDNANSIERVLNLLSDEDDITNGTQLASLKVEPVEHTPKARHNESNVESIPKSIGFNGSTKLRDEVAVKRVTLGNDDLTLKLIDESVVLIINGTNDTSHFSGADRMLTKSFLIAYGSQTGQAESIARQIFDHCNAIDLSPRLHALDHSEKQFNLETESLVVIVISSTGDGDPPENAARFMRRICRKSLPGDFLANTTFALLGLGDSNYSTFQGVPKKLEKQLLALGAKSLIPRGEADDQVGLELAVEPWLDLLYSTLSKLFNTQAVMSEVSSIEKITADMVGLTVEREQKREHEHVVSVPMLHVDAENLAFPEDGPCLIRGKHDLSSSENLRVPPVPAKFLISSYTDDEMEDDGVWQNGARFPGMEGDLLPARVVGIEELTDPDVKKPKKEITIDLGRDSKVNYLPGDAFYFVPSNPIEEVNFILKRLGVLHIADKCLTLSVDPNTTKKAATIPAYLPVKSTYRYIFTHCLDIRRAPGRPLLRAMADSTTNEDQKRRLLELVSTLGVHEFANFVRLPNISICDVLLAFPACHLEPERFMELLPRLMPRPYSIASYNKDRLHRIRFIYSLMTFTATDGRQYERQGLATGWLSNLAVGDNVIYQTPSKFRLNDPTADCEAKDIAELNIMMIGPGTGVAPFFAFLDRIRPVYRHKNDSGPWKHPNRFLFFGCRDLQKDGIHIDVLEEYCYEMMLNGLYLCESESENPDIKSYVHHSLKANASRVFQFLKLNHSLVFVCGDGNGMSRNVHDAFVDIVVRKGKVSRDEAVDFVKELKAAGRYLEDSLTDSSDFVRLRDASLPGPAQITRIVEGRLTATEDKDDESCVVLQAEYREICFNAPPKQAIAETEAFCDAFRDMCKNLLSRTPNLPIVDHTAYCRKHKERFEFVCPKPLRFGSYVDEAVAFCTRYQGKCPDVSLPSDVVPYKKPKKQIRVREVKQHCDRFEKFAKAYCVIPAVLKIPLFAFQCYMYKVLCIDIYTTVIYPINYQTGEYLPIG</sequence>
<accession>A0AA39GYB1</accession>
<evidence type="ECO:0000256" key="11">
    <source>
        <dbReference type="ARBA" id="ARBA00022692"/>
    </source>
</evidence>
<comment type="catalytic activity">
    <reaction evidence="25">
        <text>maleate(in) + 2-oxoglutarate(out) = maleate(out) + 2-oxoglutarate(in)</text>
        <dbReference type="Rhea" id="RHEA:71599"/>
        <dbReference type="ChEBI" id="CHEBI:16810"/>
        <dbReference type="ChEBI" id="CHEBI:30780"/>
    </reaction>
</comment>
<dbReference type="Gene3D" id="3.40.50.360">
    <property type="match status" value="1"/>
</dbReference>
<dbReference type="FunFam" id="3.40.50.360:FF:000059">
    <property type="entry name" value="5-methyltetrahydrofolate-homocysteine methyltransferase reductase"/>
    <property type="match status" value="1"/>
</dbReference>
<dbReference type="GO" id="GO:0016020">
    <property type="term" value="C:membrane"/>
    <property type="evidence" value="ECO:0007669"/>
    <property type="project" value="UniProtKB-SubCell"/>
</dbReference>
<evidence type="ECO:0000256" key="20">
    <source>
        <dbReference type="ARBA" id="ARBA00036491"/>
    </source>
</evidence>
<keyword evidence="6" id="KW-0050">Antiport</keyword>
<feature type="transmembrane region" description="Helical" evidence="29">
    <location>
        <begin position="323"/>
        <end position="345"/>
    </location>
</feature>
<comment type="catalytic activity">
    <reaction evidence="27">
        <text>succinate(in) + 2-oxoglutarate(out) = succinate(out) + 2-oxoglutarate(in)</text>
        <dbReference type="Rhea" id="RHEA:71595"/>
        <dbReference type="ChEBI" id="CHEBI:16810"/>
        <dbReference type="ChEBI" id="CHEBI:30031"/>
    </reaction>
</comment>
<evidence type="ECO:0000259" key="30">
    <source>
        <dbReference type="PROSITE" id="PS50902"/>
    </source>
</evidence>
<dbReference type="Proteomes" id="UP001175271">
    <property type="component" value="Unassembled WGS sequence"/>
</dbReference>
<evidence type="ECO:0000256" key="1">
    <source>
        <dbReference type="ARBA" id="ARBA00001917"/>
    </source>
</evidence>
<comment type="caution">
    <text evidence="32">The sequence shown here is derived from an EMBL/GenBank/DDBJ whole genome shotgun (WGS) entry which is preliminary data.</text>
</comment>
<dbReference type="Gene3D" id="1.20.990.10">
    <property type="entry name" value="NADPH-cytochrome p450 Reductase, Chain A, domain 3"/>
    <property type="match status" value="1"/>
</dbReference>
<dbReference type="Pfam" id="PF00258">
    <property type="entry name" value="Flavodoxin_1"/>
    <property type="match status" value="1"/>
</dbReference>
<evidence type="ECO:0000259" key="31">
    <source>
        <dbReference type="PROSITE" id="PS51384"/>
    </source>
</evidence>
<keyword evidence="14" id="KW-0521">NADP</keyword>
<evidence type="ECO:0000256" key="8">
    <source>
        <dbReference type="ARBA" id="ARBA00022630"/>
    </source>
</evidence>
<keyword evidence="7" id="KW-0028">Amino-acid biosynthesis</keyword>
<keyword evidence="19" id="KW-0486">Methionine biosynthesis</keyword>
<evidence type="ECO:0000256" key="6">
    <source>
        <dbReference type="ARBA" id="ARBA00022449"/>
    </source>
</evidence>
<dbReference type="FunFam" id="1.50.40.10:FF:000013">
    <property type="entry name" value="Mitochondrial 2-oxoglutarate/malate carrier protein-like protein"/>
    <property type="match status" value="1"/>
</dbReference>